<dbReference type="Proteomes" id="UP000520767">
    <property type="component" value="Unassembled WGS sequence"/>
</dbReference>
<keyword evidence="4" id="KW-1185">Reference proteome</keyword>
<feature type="domain" description="DUF4328" evidence="2">
    <location>
        <begin position="52"/>
        <end position="213"/>
    </location>
</feature>
<dbReference type="AlphaFoldDB" id="A0A7W7VG46"/>
<feature type="transmembrane region" description="Helical" evidence="1">
    <location>
        <begin position="182"/>
        <end position="206"/>
    </location>
</feature>
<name>A0A7W7VG46_9PSEU</name>
<proteinExistence type="predicted"/>
<dbReference type="EMBL" id="JACHJQ010000005">
    <property type="protein sequence ID" value="MBB4908759.1"/>
    <property type="molecule type" value="Genomic_DNA"/>
</dbReference>
<sequence length="234" mass="25843">MYTPPPLTPVRTLAAAASVLIGAVCATNLYGTWTAWNAHSVVADYVAGLPGVTDSDLYAADDATITAVWVSLLAMVASVTVFLTWLWRARVNSERLSGVHHRMGRGWTIGAWFCPVVNLWFPRRIVDDIWRASRPGVPADQHQIDPLPLSPLVRAWWLVLIANYAMQYLLRLQTNTSDVTVGYFETIAVYSTISTGLTLVAGILLIRVVRQITEWQTTPRTTMEGTAHQQAPLA</sequence>
<dbReference type="RefSeq" id="WP_184812868.1">
    <property type="nucleotide sequence ID" value="NZ_JACHJQ010000005.1"/>
</dbReference>
<organism evidence="3 4">
    <name type="scientific">Actinophytocola algeriensis</name>
    <dbReference type="NCBI Taxonomy" id="1768010"/>
    <lineage>
        <taxon>Bacteria</taxon>
        <taxon>Bacillati</taxon>
        <taxon>Actinomycetota</taxon>
        <taxon>Actinomycetes</taxon>
        <taxon>Pseudonocardiales</taxon>
        <taxon>Pseudonocardiaceae</taxon>
    </lineage>
</organism>
<keyword evidence="1" id="KW-0812">Transmembrane</keyword>
<dbReference type="InterPro" id="IPR025565">
    <property type="entry name" value="DUF4328"/>
</dbReference>
<evidence type="ECO:0000313" key="4">
    <source>
        <dbReference type="Proteomes" id="UP000520767"/>
    </source>
</evidence>
<reference evidence="3 4" key="1">
    <citation type="submission" date="2020-08" db="EMBL/GenBank/DDBJ databases">
        <title>Genomic Encyclopedia of Type Strains, Phase III (KMG-III): the genomes of soil and plant-associated and newly described type strains.</title>
        <authorList>
            <person name="Whitman W."/>
        </authorList>
    </citation>
    <scope>NUCLEOTIDE SEQUENCE [LARGE SCALE GENOMIC DNA]</scope>
    <source>
        <strain evidence="3 4">CECT 8960</strain>
    </source>
</reference>
<evidence type="ECO:0000259" key="2">
    <source>
        <dbReference type="Pfam" id="PF14219"/>
    </source>
</evidence>
<evidence type="ECO:0000313" key="3">
    <source>
        <dbReference type="EMBL" id="MBB4908759.1"/>
    </source>
</evidence>
<accession>A0A7W7VG46</accession>
<feature type="transmembrane region" description="Helical" evidence="1">
    <location>
        <begin position="67"/>
        <end position="87"/>
    </location>
</feature>
<gene>
    <name evidence="3" type="ORF">FHR82_005012</name>
</gene>
<keyword evidence="1" id="KW-1133">Transmembrane helix</keyword>
<feature type="transmembrane region" description="Helical" evidence="1">
    <location>
        <begin position="152"/>
        <end position="170"/>
    </location>
</feature>
<keyword evidence="1" id="KW-0472">Membrane</keyword>
<dbReference type="Pfam" id="PF14219">
    <property type="entry name" value="DUF4328"/>
    <property type="match status" value="1"/>
</dbReference>
<comment type="caution">
    <text evidence="3">The sequence shown here is derived from an EMBL/GenBank/DDBJ whole genome shotgun (WGS) entry which is preliminary data.</text>
</comment>
<evidence type="ECO:0000256" key="1">
    <source>
        <dbReference type="SAM" id="Phobius"/>
    </source>
</evidence>
<protein>
    <recommendedName>
        <fullName evidence="2">DUF4328 domain-containing protein</fullName>
    </recommendedName>
</protein>